<geneLocation type="plasmid" evidence="3">
    <name>prgalie4872c</name>
</geneLocation>
<evidence type="ECO:0000256" key="1">
    <source>
        <dbReference type="SAM" id="MobiDB-lite"/>
    </source>
</evidence>
<feature type="region of interest" description="Disordered" evidence="1">
    <location>
        <begin position="84"/>
        <end position="103"/>
    </location>
</feature>
<name>A0A1L5NQA6_9HYPH</name>
<dbReference type="AlphaFoldDB" id="A0A1L5NQA6"/>
<evidence type="ECO:0000313" key="3">
    <source>
        <dbReference type="Proteomes" id="UP000184749"/>
    </source>
</evidence>
<accession>A0A1L5NQA6</accession>
<proteinExistence type="predicted"/>
<sequence>MRCSSGRSCAAGKAGDQIRPFALSLFNDMGPLLKLDTPRMKLRRAIRFLMRKYMFLLLNGFEPTTLRNALAWSVAVVALPFQAAQAGQRPSGRPSVDSQTGRV</sequence>
<keyword evidence="2" id="KW-0614">Plasmid</keyword>
<dbReference type="Proteomes" id="UP000184749">
    <property type="component" value="Plasmid pRgalIE4872c"/>
</dbReference>
<evidence type="ECO:0000313" key="2">
    <source>
        <dbReference type="EMBL" id="APO70064.1"/>
    </source>
</evidence>
<dbReference type="EMBL" id="CP017104">
    <property type="protein sequence ID" value="APO70064.1"/>
    <property type="molecule type" value="Genomic_DNA"/>
</dbReference>
<reference evidence="2 3" key="1">
    <citation type="submission" date="2016-09" db="EMBL/GenBank/DDBJ databases">
        <title>The complete genome sequences of Rhizobium gallicum, symbiovars gallicum and phaseoli, symbionts associated to common bean (Phaseolus vulgaris).</title>
        <authorList>
            <person name="Bustos P."/>
            <person name="Santamaria R.I."/>
            <person name="Perez-Carrascal O.M."/>
            <person name="Juarez S."/>
            <person name="Lozano L."/>
            <person name="Martinez-Flores I."/>
            <person name="Martinez-Romero E."/>
            <person name="Cevallos M."/>
            <person name="Romero D."/>
            <person name="Davila G."/>
            <person name="Gonzalez V."/>
        </authorList>
    </citation>
    <scope>NUCLEOTIDE SEQUENCE [LARGE SCALE GENOMIC DNA]</scope>
    <source>
        <strain evidence="2 3">IE4872</strain>
        <plasmid evidence="3">prgalie4872c</plasmid>
    </source>
</reference>
<protein>
    <submittedName>
        <fullName evidence="2">Uncharacterized protein</fullName>
    </submittedName>
</protein>
<organism evidence="2 3">
    <name type="scientific">Rhizobium gallicum</name>
    <dbReference type="NCBI Taxonomy" id="56730"/>
    <lineage>
        <taxon>Bacteria</taxon>
        <taxon>Pseudomonadati</taxon>
        <taxon>Pseudomonadota</taxon>
        <taxon>Alphaproteobacteria</taxon>
        <taxon>Hyphomicrobiales</taxon>
        <taxon>Rhizobiaceae</taxon>
        <taxon>Rhizobium/Agrobacterium group</taxon>
        <taxon>Rhizobium</taxon>
    </lineage>
</organism>
<gene>
    <name evidence="2" type="ORF">IE4872_PC00031</name>
</gene>